<feature type="domain" description="Multidrug resistance protein MdtA-like barrel-sandwich hybrid" evidence="4">
    <location>
        <begin position="67"/>
        <end position="199"/>
    </location>
</feature>
<dbReference type="Proteomes" id="UP000233293">
    <property type="component" value="Unassembled WGS sequence"/>
</dbReference>
<accession>A0A2N3PWC9</accession>
<dbReference type="GO" id="GO:1990281">
    <property type="term" value="C:efflux pump complex"/>
    <property type="evidence" value="ECO:0007669"/>
    <property type="project" value="TreeGrafter"/>
</dbReference>
<dbReference type="Pfam" id="PF25917">
    <property type="entry name" value="BSH_RND"/>
    <property type="match status" value="1"/>
</dbReference>
<comment type="caution">
    <text evidence="6">The sequence shown here is derived from an EMBL/GenBank/DDBJ whole genome shotgun (WGS) entry which is preliminary data.</text>
</comment>
<evidence type="ECO:0000256" key="2">
    <source>
        <dbReference type="SAM" id="Coils"/>
    </source>
</evidence>
<dbReference type="InterPro" id="IPR006143">
    <property type="entry name" value="RND_pump_MFP"/>
</dbReference>
<dbReference type="Gene3D" id="2.40.30.170">
    <property type="match status" value="1"/>
</dbReference>
<dbReference type="InterPro" id="IPR058625">
    <property type="entry name" value="MdtA-like_BSH"/>
</dbReference>
<dbReference type="PANTHER" id="PTHR30469:SF15">
    <property type="entry name" value="HLYD FAMILY OF SECRETION PROTEINS"/>
    <property type="match status" value="1"/>
</dbReference>
<dbReference type="InterPro" id="IPR058792">
    <property type="entry name" value="Beta-barrel_RND_2"/>
</dbReference>
<sequence>MSKRKPWTLAVGAGLICCLWGLAGCDGSTSAPEPEIRPVRTQKIHYQSLADLPSLVGDIRPHYESDLGFKISGRVLVRSVQLGTIVHKGQVLATLDDQDQRNQLRASSADLASAQATLDQAAAEERRQIALHQDGWATQAKLESARQARQTAEAAAAAAAAKLRLAKDQLDYATLRAPEDGAVTQLGAEAGQVVSAGQLVARLARLDRKDAVVSVAESAIGAVPLNSKADVSLLDFPAVKTRGTVAEISPAADPVTRTYTVKVALPDGIPDMRLGMSAVVRFASPERRLAELPGAALFQQDGKPAIWVVEPERLTVSLVPVTLYQMDDERLLVEGGPAEGARVVTAGIQFLRPGQKVRLAASEPAP</sequence>
<reference evidence="7" key="1">
    <citation type="submission" date="2017-12" db="EMBL/GenBank/DDBJ databases">
        <title>Draft genome sequence of Telmatospirillum siberiense 26-4b1T, an acidotolerant peatland alphaproteobacterium potentially involved in sulfur cycling.</title>
        <authorList>
            <person name="Hausmann B."/>
            <person name="Pjevac P."/>
            <person name="Schreck K."/>
            <person name="Herbold C.W."/>
            <person name="Daims H."/>
            <person name="Wagner M."/>
            <person name="Pester M."/>
            <person name="Loy A."/>
        </authorList>
    </citation>
    <scope>NUCLEOTIDE SEQUENCE [LARGE SCALE GENOMIC DNA]</scope>
    <source>
        <strain evidence="7">26-4b1</strain>
    </source>
</reference>
<feature type="signal peptide" evidence="3">
    <location>
        <begin position="1"/>
        <end position="23"/>
    </location>
</feature>
<proteinExistence type="inferred from homology"/>
<evidence type="ECO:0000259" key="5">
    <source>
        <dbReference type="Pfam" id="PF25954"/>
    </source>
</evidence>
<organism evidence="6 7">
    <name type="scientific">Telmatospirillum siberiense</name>
    <dbReference type="NCBI Taxonomy" id="382514"/>
    <lineage>
        <taxon>Bacteria</taxon>
        <taxon>Pseudomonadati</taxon>
        <taxon>Pseudomonadota</taxon>
        <taxon>Alphaproteobacteria</taxon>
        <taxon>Rhodospirillales</taxon>
        <taxon>Rhodospirillaceae</taxon>
        <taxon>Telmatospirillum</taxon>
    </lineage>
</organism>
<dbReference type="Gene3D" id="1.10.287.470">
    <property type="entry name" value="Helix hairpin bin"/>
    <property type="match status" value="1"/>
</dbReference>
<dbReference type="Pfam" id="PF25954">
    <property type="entry name" value="Beta-barrel_RND_2"/>
    <property type="match status" value="1"/>
</dbReference>
<dbReference type="GO" id="GO:0015562">
    <property type="term" value="F:efflux transmembrane transporter activity"/>
    <property type="evidence" value="ECO:0007669"/>
    <property type="project" value="TreeGrafter"/>
</dbReference>
<dbReference type="PROSITE" id="PS51257">
    <property type="entry name" value="PROKAR_LIPOPROTEIN"/>
    <property type="match status" value="1"/>
</dbReference>
<keyword evidence="7" id="KW-1185">Reference proteome</keyword>
<evidence type="ECO:0000256" key="1">
    <source>
        <dbReference type="ARBA" id="ARBA00009477"/>
    </source>
</evidence>
<evidence type="ECO:0000256" key="3">
    <source>
        <dbReference type="SAM" id="SignalP"/>
    </source>
</evidence>
<gene>
    <name evidence="6" type="ORF">CWS72_10115</name>
</gene>
<comment type="similarity">
    <text evidence="1">Belongs to the membrane fusion protein (MFP) (TC 8.A.1) family.</text>
</comment>
<dbReference type="AlphaFoldDB" id="A0A2N3PWC9"/>
<evidence type="ECO:0000259" key="4">
    <source>
        <dbReference type="Pfam" id="PF25917"/>
    </source>
</evidence>
<dbReference type="PANTHER" id="PTHR30469">
    <property type="entry name" value="MULTIDRUG RESISTANCE PROTEIN MDTA"/>
    <property type="match status" value="1"/>
</dbReference>
<dbReference type="NCBIfam" id="TIGR01730">
    <property type="entry name" value="RND_mfp"/>
    <property type="match status" value="1"/>
</dbReference>
<feature type="chain" id="PRO_5014852665" evidence="3">
    <location>
        <begin position="24"/>
        <end position="366"/>
    </location>
</feature>
<dbReference type="SUPFAM" id="SSF111369">
    <property type="entry name" value="HlyD-like secretion proteins"/>
    <property type="match status" value="1"/>
</dbReference>
<evidence type="ECO:0000313" key="6">
    <source>
        <dbReference type="EMBL" id="PKU24685.1"/>
    </source>
</evidence>
<dbReference type="Gene3D" id="2.40.420.20">
    <property type="match status" value="1"/>
</dbReference>
<dbReference type="Gene3D" id="2.40.50.100">
    <property type="match status" value="1"/>
</dbReference>
<name>A0A2N3PWC9_9PROT</name>
<dbReference type="RefSeq" id="WP_101250478.1">
    <property type="nucleotide sequence ID" value="NZ_PIUM01000009.1"/>
</dbReference>
<protein>
    <submittedName>
        <fullName evidence="6">Efflux RND transporter periplasmic adaptor subunit</fullName>
    </submittedName>
</protein>
<feature type="domain" description="CusB-like beta-barrel" evidence="5">
    <location>
        <begin position="212"/>
        <end position="285"/>
    </location>
</feature>
<evidence type="ECO:0000313" key="7">
    <source>
        <dbReference type="Proteomes" id="UP000233293"/>
    </source>
</evidence>
<keyword evidence="3" id="KW-0732">Signal</keyword>
<keyword evidence="2" id="KW-0175">Coiled coil</keyword>
<dbReference type="EMBL" id="PIUM01000009">
    <property type="protein sequence ID" value="PKU24685.1"/>
    <property type="molecule type" value="Genomic_DNA"/>
</dbReference>
<feature type="coiled-coil region" evidence="2">
    <location>
        <begin position="104"/>
        <end position="169"/>
    </location>
</feature>
<dbReference type="OrthoDB" id="9813967at2"/>